<proteinExistence type="predicted"/>
<name>A0ABP7MJR2_9GAMM</name>
<sequence>MELDHLIYPSTEHQPIRTTKPHPQAPEFHHQKVKEKPFNSSQAQIVFQELPEHISLAYTIYGCPLACKGCHSEDTWDKRQGHALSDQSFTEDLVTYQGLINAVVFFGGEWHPLALQAKLKIAQAHGLKTCLYTGLDSVSRLLKPHLDFVKTGRWIPELGGLDATTTNQKFLKLEHGEVVEDLTHCFRKSSNNINSTPYLTNTHQGVTHASA</sequence>
<accession>A0ABP7MJR2</accession>
<keyword evidence="2" id="KW-1185">Reference proteome</keyword>
<dbReference type="EMBL" id="BAABBN010000006">
    <property type="protein sequence ID" value="GAA3923122.1"/>
    <property type="molecule type" value="Genomic_DNA"/>
</dbReference>
<dbReference type="RefSeq" id="WP_344797890.1">
    <property type="nucleotide sequence ID" value="NZ_BAABBN010000006.1"/>
</dbReference>
<organism evidence="1 2">
    <name type="scientific">Litoribacillus peritrichatus</name>
    <dbReference type="NCBI Taxonomy" id="718191"/>
    <lineage>
        <taxon>Bacteria</taxon>
        <taxon>Pseudomonadati</taxon>
        <taxon>Pseudomonadota</taxon>
        <taxon>Gammaproteobacteria</taxon>
        <taxon>Oceanospirillales</taxon>
        <taxon>Oceanospirillaceae</taxon>
        <taxon>Litoribacillus</taxon>
    </lineage>
</organism>
<dbReference type="InterPro" id="IPR013785">
    <property type="entry name" value="Aldolase_TIM"/>
</dbReference>
<dbReference type="InterPro" id="IPR014191">
    <property type="entry name" value="Anaer_RNR_activator"/>
</dbReference>
<gene>
    <name evidence="1" type="ORF">GCM10022277_18790</name>
</gene>
<reference evidence="2" key="1">
    <citation type="journal article" date="2019" name="Int. J. Syst. Evol. Microbiol.">
        <title>The Global Catalogue of Microorganisms (GCM) 10K type strain sequencing project: providing services to taxonomists for standard genome sequencing and annotation.</title>
        <authorList>
            <consortium name="The Broad Institute Genomics Platform"/>
            <consortium name="The Broad Institute Genome Sequencing Center for Infectious Disease"/>
            <person name="Wu L."/>
            <person name="Ma J."/>
        </authorList>
    </citation>
    <scope>NUCLEOTIDE SEQUENCE [LARGE SCALE GENOMIC DNA]</scope>
    <source>
        <strain evidence="2">JCM 17551</strain>
    </source>
</reference>
<dbReference type="Pfam" id="PF13353">
    <property type="entry name" value="Fer4_12"/>
    <property type="match status" value="1"/>
</dbReference>
<dbReference type="NCBIfam" id="TIGR02826">
    <property type="entry name" value="RNR_activ_nrdG3"/>
    <property type="match status" value="1"/>
</dbReference>
<dbReference type="Proteomes" id="UP001501565">
    <property type="component" value="Unassembled WGS sequence"/>
</dbReference>
<comment type="caution">
    <text evidence="1">The sequence shown here is derived from an EMBL/GenBank/DDBJ whole genome shotgun (WGS) entry which is preliminary data.</text>
</comment>
<protein>
    <submittedName>
        <fullName evidence="1">Uncharacterized protein</fullName>
    </submittedName>
</protein>
<evidence type="ECO:0000313" key="2">
    <source>
        <dbReference type="Proteomes" id="UP001501565"/>
    </source>
</evidence>
<dbReference type="Gene3D" id="3.20.20.70">
    <property type="entry name" value="Aldolase class I"/>
    <property type="match status" value="1"/>
</dbReference>
<evidence type="ECO:0000313" key="1">
    <source>
        <dbReference type="EMBL" id="GAA3923122.1"/>
    </source>
</evidence>